<proteinExistence type="predicted"/>
<dbReference type="PANTHER" id="PTHR43861:SF1">
    <property type="entry name" value="TRANS-ACONITATE 2-METHYLTRANSFERASE"/>
    <property type="match status" value="1"/>
</dbReference>
<evidence type="ECO:0000259" key="1">
    <source>
        <dbReference type="Pfam" id="PF08241"/>
    </source>
</evidence>
<reference evidence="2 3" key="1">
    <citation type="submission" date="2015-12" db="EMBL/GenBank/DDBJ databases">
        <title>The genome of Folsomia candida.</title>
        <authorList>
            <person name="Faddeeva A."/>
            <person name="Derks M.F."/>
            <person name="Anvar Y."/>
            <person name="Smit S."/>
            <person name="Van Straalen N."/>
            <person name="Roelofs D."/>
        </authorList>
    </citation>
    <scope>NUCLEOTIDE SEQUENCE [LARGE SCALE GENOMIC DNA]</scope>
    <source>
        <strain evidence="2 3">VU population</strain>
        <tissue evidence="2">Whole body</tissue>
    </source>
</reference>
<keyword evidence="2" id="KW-0489">Methyltransferase</keyword>
<dbReference type="GO" id="GO:0032259">
    <property type="term" value="P:methylation"/>
    <property type="evidence" value="ECO:0007669"/>
    <property type="project" value="UniProtKB-KW"/>
</dbReference>
<name>A0A226DQZ6_FOLCA</name>
<dbReference type="InterPro" id="IPR029063">
    <property type="entry name" value="SAM-dependent_MTases_sf"/>
</dbReference>
<organism evidence="2 3">
    <name type="scientific">Folsomia candida</name>
    <name type="common">Springtail</name>
    <dbReference type="NCBI Taxonomy" id="158441"/>
    <lineage>
        <taxon>Eukaryota</taxon>
        <taxon>Metazoa</taxon>
        <taxon>Ecdysozoa</taxon>
        <taxon>Arthropoda</taxon>
        <taxon>Hexapoda</taxon>
        <taxon>Collembola</taxon>
        <taxon>Entomobryomorpha</taxon>
        <taxon>Isotomoidea</taxon>
        <taxon>Isotomidae</taxon>
        <taxon>Proisotominae</taxon>
        <taxon>Folsomia</taxon>
    </lineage>
</organism>
<feature type="domain" description="Methyltransferase type 11" evidence="1">
    <location>
        <begin position="39"/>
        <end position="143"/>
    </location>
</feature>
<dbReference type="Gene3D" id="3.40.50.150">
    <property type="entry name" value="Vaccinia Virus protein VP39"/>
    <property type="match status" value="1"/>
</dbReference>
<sequence>MDITQEACSNRNSMRFEEGKQLIGQILSDFPTRKFPIILDIGCGSGNLTHVMAKLLLHETIFGIDSDPDMVTVCQNSNSTTGTIKYLCQDISQPWDQLAPELTQLAGQVDLIVSNMTLHWVTDLDTACKNMETLLKPGGAFYFNIFGINPISISQQQYLKHKSVANQIFEMVGILHRNELEVGRAELFYNRWPYAGKEFDVLAPIMYKMYYNLIDEAEFSKLDKIGQDEVRQEIRNGVHAAYAFDVENEAKNYVVGSGDSFCFCYYAFTIQGGKMV</sequence>
<dbReference type="GO" id="GO:0008757">
    <property type="term" value="F:S-adenosylmethionine-dependent methyltransferase activity"/>
    <property type="evidence" value="ECO:0007669"/>
    <property type="project" value="InterPro"/>
</dbReference>
<gene>
    <name evidence="2" type="ORF">Fcan01_17623</name>
</gene>
<dbReference type="CDD" id="cd02440">
    <property type="entry name" value="AdoMet_MTases"/>
    <property type="match status" value="1"/>
</dbReference>
<evidence type="ECO:0000313" key="2">
    <source>
        <dbReference type="EMBL" id="OXA47490.1"/>
    </source>
</evidence>
<dbReference type="STRING" id="158441.A0A226DQZ6"/>
<dbReference type="SUPFAM" id="SSF53335">
    <property type="entry name" value="S-adenosyl-L-methionine-dependent methyltransferases"/>
    <property type="match status" value="1"/>
</dbReference>
<dbReference type="Proteomes" id="UP000198287">
    <property type="component" value="Unassembled WGS sequence"/>
</dbReference>
<evidence type="ECO:0000313" key="3">
    <source>
        <dbReference type="Proteomes" id="UP000198287"/>
    </source>
</evidence>
<keyword evidence="3" id="KW-1185">Reference proteome</keyword>
<comment type="caution">
    <text evidence="2">The sequence shown here is derived from an EMBL/GenBank/DDBJ whole genome shotgun (WGS) entry which is preliminary data.</text>
</comment>
<dbReference type="PANTHER" id="PTHR43861">
    <property type="entry name" value="TRANS-ACONITATE 2-METHYLTRANSFERASE-RELATED"/>
    <property type="match status" value="1"/>
</dbReference>
<dbReference type="InterPro" id="IPR013216">
    <property type="entry name" value="Methyltransf_11"/>
</dbReference>
<protein>
    <submittedName>
        <fullName evidence="2">Malonyl-[acyl-carrier protein] O-methyltransferase</fullName>
    </submittedName>
</protein>
<dbReference type="Pfam" id="PF08241">
    <property type="entry name" value="Methyltransf_11"/>
    <property type="match status" value="1"/>
</dbReference>
<dbReference type="AlphaFoldDB" id="A0A226DQZ6"/>
<dbReference type="OrthoDB" id="66144at2759"/>
<accession>A0A226DQZ6</accession>
<keyword evidence="2" id="KW-0808">Transferase</keyword>
<dbReference type="EMBL" id="LNIX01000013">
    <property type="protein sequence ID" value="OXA47490.1"/>
    <property type="molecule type" value="Genomic_DNA"/>
</dbReference>